<comment type="caution">
    <text evidence="3">The sequence shown here is derived from an EMBL/GenBank/DDBJ whole genome shotgun (WGS) entry which is preliminary data.</text>
</comment>
<dbReference type="OrthoDB" id="680421at2"/>
<dbReference type="AlphaFoldDB" id="A0A2P8C6H2"/>
<dbReference type="InterPro" id="IPR000595">
    <property type="entry name" value="cNMP-bd_dom"/>
</dbReference>
<accession>A0A2P8C6H2</accession>
<keyword evidence="5" id="KW-1185">Reference proteome</keyword>
<evidence type="ECO:0000313" key="2">
    <source>
        <dbReference type="EMBL" id="GET22134.1"/>
    </source>
</evidence>
<organism evidence="3 4">
    <name type="scientific">Prolixibacter denitrificans</name>
    <dbReference type="NCBI Taxonomy" id="1541063"/>
    <lineage>
        <taxon>Bacteria</taxon>
        <taxon>Pseudomonadati</taxon>
        <taxon>Bacteroidota</taxon>
        <taxon>Bacteroidia</taxon>
        <taxon>Marinilabiliales</taxon>
        <taxon>Prolixibacteraceae</taxon>
        <taxon>Prolixibacter</taxon>
    </lineage>
</organism>
<proteinExistence type="predicted"/>
<dbReference type="EMBL" id="PYGC01000014">
    <property type="protein sequence ID" value="PSK80570.1"/>
    <property type="molecule type" value="Genomic_DNA"/>
</dbReference>
<feature type="domain" description="Cyclic nucleotide-binding" evidence="1">
    <location>
        <begin position="10"/>
        <end position="112"/>
    </location>
</feature>
<dbReference type="PROSITE" id="PS50042">
    <property type="entry name" value="CNMP_BINDING_3"/>
    <property type="match status" value="1"/>
</dbReference>
<reference evidence="3 4" key="1">
    <citation type="submission" date="2018-03" db="EMBL/GenBank/DDBJ databases">
        <title>Genomic Encyclopedia of Archaeal and Bacterial Type Strains, Phase II (KMG-II): from individual species to whole genera.</title>
        <authorList>
            <person name="Goeker M."/>
        </authorList>
    </citation>
    <scope>NUCLEOTIDE SEQUENCE [LARGE SCALE GENOMIC DNA]</scope>
    <source>
        <strain evidence="3 4">DSM 27267</strain>
    </source>
</reference>
<dbReference type="Gene3D" id="2.60.120.10">
    <property type="entry name" value="Jelly Rolls"/>
    <property type="match status" value="1"/>
</dbReference>
<name>A0A2P8C6H2_9BACT</name>
<sequence length="193" mass="23008">MREFKRFIEKYTTVPDNEWNVISQAFTQREFSKNEIILQEGEVCKHFYFLESGLLRYFYNHDGKEVVKTFTFPPYCFTSEASFINRRPSLENIQALDDSTAWQTNYEQYRKLEKLSAWKKFTNGLLNEFDLFSKLMIIHLKSQTPEQRYSWLTQNYPPSLLQKIPQKDMASFLGVAPQSFCRIKNKLHQKAKS</sequence>
<dbReference type="Pfam" id="PF00027">
    <property type="entry name" value="cNMP_binding"/>
    <property type="match status" value="1"/>
</dbReference>
<dbReference type="EMBL" id="BLAU01000001">
    <property type="protein sequence ID" value="GET22134.1"/>
    <property type="molecule type" value="Genomic_DNA"/>
</dbReference>
<evidence type="ECO:0000259" key="1">
    <source>
        <dbReference type="PROSITE" id="PS50042"/>
    </source>
</evidence>
<reference evidence="2 5" key="2">
    <citation type="submission" date="2019-10" db="EMBL/GenBank/DDBJ databases">
        <title>Prolixibacter strains distinguished by the presence of nitrate reductase genes were adept at nitrate-dependent anaerobic corrosion of metallic iron and carbon steel.</title>
        <authorList>
            <person name="Iino T."/>
            <person name="Shono N."/>
            <person name="Ito K."/>
            <person name="Nakamura R."/>
            <person name="Sueoka K."/>
            <person name="Harayama S."/>
            <person name="Ohkuma M."/>
        </authorList>
    </citation>
    <scope>NUCLEOTIDE SEQUENCE [LARGE SCALE GENOMIC DNA]</scope>
    <source>
        <strain evidence="2 5">MIC1-1</strain>
    </source>
</reference>
<gene>
    <name evidence="3" type="ORF">CLV93_1147</name>
    <name evidence="2" type="ORF">JCM18694_23800</name>
</gene>
<dbReference type="CDD" id="cd00038">
    <property type="entry name" value="CAP_ED"/>
    <property type="match status" value="1"/>
</dbReference>
<dbReference type="Proteomes" id="UP000240621">
    <property type="component" value="Unassembled WGS sequence"/>
</dbReference>
<protein>
    <submittedName>
        <fullName evidence="3">CRP-like cAMP-binding protein</fullName>
    </submittedName>
    <submittedName>
        <fullName evidence="2">DNA-binding protein</fullName>
    </submittedName>
</protein>
<evidence type="ECO:0000313" key="4">
    <source>
        <dbReference type="Proteomes" id="UP000240621"/>
    </source>
</evidence>
<evidence type="ECO:0000313" key="5">
    <source>
        <dbReference type="Proteomes" id="UP000396862"/>
    </source>
</evidence>
<dbReference type="InterPro" id="IPR014710">
    <property type="entry name" value="RmlC-like_jellyroll"/>
</dbReference>
<dbReference type="GO" id="GO:0003677">
    <property type="term" value="F:DNA binding"/>
    <property type="evidence" value="ECO:0007669"/>
    <property type="project" value="UniProtKB-KW"/>
</dbReference>
<dbReference type="Proteomes" id="UP000396862">
    <property type="component" value="Unassembled WGS sequence"/>
</dbReference>
<dbReference type="InterPro" id="IPR018490">
    <property type="entry name" value="cNMP-bd_dom_sf"/>
</dbReference>
<dbReference type="RefSeq" id="WP_106543685.1">
    <property type="nucleotide sequence ID" value="NZ_BLAU01000001.1"/>
</dbReference>
<evidence type="ECO:0000313" key="3">
    <source>
        <dbReference type="EMBL" id="PSK80570.1"/>
    </source>
</evidence>
<dbReference type="SUPFAM" id="SSF51206">
    <property type="entry name" value="cAMP-binding domain-like"/>
    <property type="match status" value="1"/>
</dbReference>
<keyword evidence="2" id="KW-0238">DNA-binding</keyword>